<evidence type="ECO:0000313" key="2">
    <source>
        <dbReference type="EMBL" id="KAF4334841.1"/>
    </source>
</evidence>
<proteinExistence type="predicted"/>
<evidence type="ECO:0000256" key="1">
    <source>
        <dbReference type="SAM" id="MobiDB-lite"/>
    </source>
</evidence>
<feature type="compositionally biased region" description="Low complexity" evidence="1">
    <location>
        <begin position="206"/>
        <end position="216"/>
    </location>
</feature>
<feature type="compositionally biased region" description="Acidic residues" evidence="1">
    <location>
        <begin position="283"/>
        <end position="294"/>
    </location>
</feature>
<sequence>MAFYFQPPIFGNYILPIIPRNVLTTLFVPYEIKIVPLYSQSLQLVPLYGPSFTSSIRIKVIYHRAGTVLASNDAYYNYLPTRDTVRENLSWWSDQHNLGDKAYDRQCTLYLTRSSRSVLTIDPRDGPILPLDLVKKVSFGEMMALEFQTMMTETAMNNYGAFILVDHAYVPVELLAQQNDNDQSTPTNGPLNNSTDSTQIDPTNNTQPTAAASARQPSPPPRSPMEPTNTDAPEPTTTGNNATSPEPIAPEATDLAAAKSDVAPAESYSEPEPKPPKVASVESDNEEEEGVASG</sequence>
<dbReference type="EMBL" id="PVQB02000630">
    <property type="protein sequence ID" value="KAF4334841.1"/>
    <property type="molecule type" value="Genomic_DNA"/>
</dbReference>
<dbReference type="OrthoDB" id="5093409at2759"/>
<gene>
    <name evidence="2" type="ORF">FBEOM_11326</name>
</gene>
<dbReference type="Proteomes" id="UP000730481">
    <property type="component" value="Unassembled WGS sequence"/>
</dbReference>
<reference evidence="2" key="2">
    <citation type="submission" date="2020-02" db="EMBL/GenBank/DDBJ databases">
        <title>Identification and distribution of gene clusters putatively required for synthesis of sphingolipid metabolism inhibitors in phylogenetically diverse species of the filamentous fungus Fusarium.</title>
        <authorList>
            <person name="Kim H.-S."/>
            <person name="Busman M."/>
            <person name="Brown D.W."/>
            <person name="Divon H."/>
            <person name="Uhlig S."/>
            <person name="Proctor R.H."/>
        </authorList>
    </citation>
    <scope>NUCLEOTIDE SEQUENCE</scope>
    <source>
        <strain evidence="2">NRRL 25174</strain>
    </source>
</reference>
<reference evidence="2" key="1">
    <citation type="journal article" date="2017" name="Mycologia">
        <title>Fusarium algeriense, sp. nov., a novel toxigenic crown rot pathogen of durum wheat from Algeria is nested in the Fusarium burgessii species complex.</title>
        <authorList>
            <person name="Laraba I."/>
            <person name="Keddad A."/>
            <person name="Boureghda H."/>
            <person name="Abdallah N."/>
            <person name="Vaughan M.M."/>
            <person name="Proctor R.H."/>
            <person name="Busman M."/>
            <person name="O'Donnell K."/>
        </authorList>
    </citation>
    <scope>NUCLEOTIDE SEQUENCE</scope>
    <source>
        <strain evidence="2">NRRL 25174</strain>
    </source>
</reference>
<dbReference type="AlphaFoldDB" id="A0A9P5DRU3"/>
<feature type="region of interest" description="Disordered" evidence="1">
    <location>
        <begin position="179"/>
        <end position="294"/>
    </location>
</feature>
<comment type="caution">
    <text evidence="2">The sequence shown here is derived from an EMBL/GenBank/DDBJ whole genome shotgun (WGS) entry which is preliminary data.</text>
</comment>
<feature type="compositionally biased region" description="Polar residues" evidence="1">
    <location>
        <begin position="226"/>
        <end position="244"/>
    </location>
</feature>
<keyword evidence="3" id="KW-1185">Reference proteome</keyword>
<name>A0A9P5DRU3_9HYPO</name>
<accession>A0A9P5DRU3</accession>
<organism evidence="2 3">
    <name type="scientific">Fusarium beomiforme</name>
    <dbReference type="NCBI Taxonomy" id="44412"/>
    <lineage>
        <taxon>Eukaryota</taxon>
        <taxon>Fungi</taxon>
        <taxon>Dikarya</taxon>
        <taxon>Ascomycota</taxon>
        <taxon>Pezizomycotina</taxon>
        <taxon>Sordariomycetes</taxon>
        <taxon>Hypocreomycetidae</taxon>
        <taxon>Hypocreales</taxon>
        <taxon>Nectriaceae</taxon>
        <taxon>Fusarium</taxon>
        <taxon>Fusarium burgessii species complex</taxon>
    </lineage>
</organism>
<protein>
    <submittedName>
        <fullName evidence="2">Uncharacterized protein</fullName>
    </submittedName>
</protein>
<feature type="compositionally biased region" description="Polar residues" evidence="1">
    <location>
        <begin position="179"/>
        <end position="205"/>
    </location>
</feature>
<evidence type="ECO:0000313" key="3">
    <source>
        <dbReference type="Proteomes" id="UP000730481"/>
    </source>
</evidence>